<protein>
    <recommendedName>
        <fullName evidence="2">Formin-like protein</fullName>
    </recommendedName>
</protein>
<dbReference type="PROSITE" id="PS51444">
    <property type="entry name" value="FH2"/>
    <property type="match status" value="1"/>
</dbReference>
<feature type="signal peptide" evidence="4">
    <location>
        <begin position="1"/>
        <end position="31"/>
    </location>
</feature>
<evidence type="ECO:0000256" key="4">
    <source>
        <dbReference type="SAM" id="SignalP"/>
    </source>
</evidence>
<feature type="region of interest" description="Disordered" evidence="3">
    <location>
        <begin position="482"/>
        <end position="664"/>
    </location>
</feature>
<dbReference type="AlphaFoldDB" id="A0ABD3GV92"/>
<evidence type="ECO:0000256" key="2">
    <source>
        <dbReference type="RuleBase" id="RU361260"/>
    </source>
</evidence>
<feature type="compositionally biased region" description="Low complexity" evidence="3">
    <location>
        <begin position="531"/>
        <end position="544"/>
    </location>
</feature>
<feature type="compositionally biased region" description="Low complexity" evidence="3">
    <location>
        <begin position="289"/>
        <end position="308"/>
    </location>
</feature>
<feature type="compositionally biased region" description="Low complexity" evidence="3">
    <location>
        <begin position="916"/>
        <end position="938"/>
    </location>
</feature>
<evidence type="ECO:0000313" key="7">
    <source>
        <dbReference type="Proteomes" id="UP001633002"/>
    </source>
</evidence>
<feature type="compositionally biased region" description="Low complexity" evidence="3">
    <location>
        <begin position="638"/>
        <end position="651"/>
    </location>
</feature>
<dbReference type="PANTHER" id="PTHR23213">
    <property type="entry name" value="FORMIN-RELATED"/>
    <property type="match status" value="1"/>
</dbReference>
<dbReference type="SUPFAM" id="SSF101447">
    <property type="entry name" value="Formin homology 2 domain (FH2 domain)"/>
    <property type="match status" value="1"/>
</dbReference>
<dbReference type="Gene3D" id="1.20.58.2220">
    <property type="entry name" value="Formin, FH2 domain"/>
    <property type="match status" value="1"/>
</dbReference>
<name>A0ABD3GV92_9MARC</name>
<comment type="similarity">
    <text evidence="1">Belongs to the formin-like family. Class-I subfamily.</text>
</comment>
<dbReference type="InterPro" id="IPR015425">
    <property type="entry name" value="FH2_Formin"/>
</dbReference>
<keyword evidence="4" id="KW-0732">Signal</keyword>
<evidence type="ECO:0000313" key="6">
    <source>
        <dbReference type="EMBL" id="KAL3682486.1"/>
    </source>
</evidence>
<dbReference type="Proteomes" id="UP001633002">
    <property type="component" value="Unassembled WGS sequence"/>
</dbReference>
<organism evidence="6 7">
    <name type="scientific">Riccia sorocarpa</name>
    <dbReference type="NCBI Taxonomy" id="122646"/>
    <lineage>
        <taxon>Eukaryota</taxon>
        <taxon>Viridiplantae</taxon>
        <taxon>Streptophyta</taxon>
        <taxon>Embryophyta</taxon>
        <taxon>Marchantiophyta</taxon>
        <taxon>Marchantiopsida</taxon>
        <taxon>Marchantiidae</taxon>
        <taxon>Marchantiales</taxon>
        <taxon>Ricciaceae</taxon>
        <taxon>Riccia</taxon>
    </lineage>
</organism>
<dbReference type="InterPro" id="IPR042201">
    <property type="entry name" value="FH2_Formin_sf"/>
</dbReference>
<dbReference type="Pfam" id="PF02181">
    <property type="entry name" value="FH2"/>
    <property type="match status" value="1"/>
</dbReference>
<feature type="compositionally biased region" description="Polar residues" evidence="3">
    <location>
        <begin position="399"/>
        <end position="409"/>
    </location>
</feature>
<comment type="caution">
    <text evidence="6">The sequence shown here is derived from an EMBL/GenBank/DDBJ whole genome shotgun (WGS) entry which is preliminary data.</text>
</comment>
<evidence type="ECO:0000256" key="1">
    <source>
        <dbReference type="ARBA" id="ARBA00025793"/>
    </source>
</evidence>
<dbReference type="EMBL" id="JBJQOH010000006">
    <property type="protein sequence ID" value="KAL3682486.1"/>
    <property type="molecule type" value="Genomic_DNA"/>
</dbReference>
<feature type="region of interest" description="Disordered" evidence="3">
    <location>
        <begin position="399"/>
        <end position="470"/>
    </location>
</feature>
<keyword evidence="7" id="KW-1185">Reference proteome</keyword>
<feature type="chain" id="PRO_5044888920" description="Formin-like protein" evidence="4">
    <location>
        <begin position="32"/>
        <end position="1101"/>
    </location>
</feature>
<sequence length="1101" mass="116901">MEAFTKNNRAVWTNLVLLLIIFGLNLSPVHAVLLHHTSRPVQESTAISDAVQQERTSKDGLGLFQKNMDVEAKGQDSSKQGFSTQRETHLQEEHPVVELGQQIEENLSLGGSGSVLNRVTDVDVISGEVTDLGDGKVLVKGSSSSLGENDRVVLRRSGGLDVQGRSTSTVEGAAFDTESSNYKISDREDTGRIYDQEAWSSARRNSQYRRLSGSHDPEYGKVLTKKDIKVGNGRGFRRRQMFEKSSFGGLFVLVSGLFPRQGSDDVNLATSNRTPPPASSPASVPSPPGTLSSPSPAPTAQSGGLTPSSSSHLSSSVLAVAITIPITAGITGLIALCCFLFYRRRRANKGYGSEGGISLVKRQEEDGSPVNSWLSGKWSDGKKDSTVFSVDASPLRTDAQYQSQVSSSKKALRKREDAEGNDTGNGFVRPGKLSSLENEVPKLEKLSVSNGPDSSTHNISVHQQHSSSTLLPAQVPPAIRTSYVPPTIPAPSSGTLSSTPALPTTSSYASLPSSSLPPGIQTSAPPPSLPPLTVASIPAAAPPKSGAPPPPPPPPLPSKSGAPPPPPPPPPPKSGGPPPPPPPPPKSGGPPPPPPPPKSGGPPKPAGAPPPPPLPGKGPPPPPGKGPPPPPGPPRMPPGGAKPTSSSTSSSQEAEGGNPDLKLKPLHWEKVKPNAQQSMVWDNLLNGSFQLDESAVQSLFQYKPPAPAKNQGDKKARVEEGPIALIDGRKAHVMAIQLRGLGITANEVCEAVIEGDEDLGPDVLEALVKMEPVGDELKKLREFIGDRSKLGPAERFLLALLDVPSSFQRLKSMLFRATFRDELLQIEEAITVLEMACKELKGNRTFSKLLEAVLKTGNRLNMGTYRGGAQAFKLETLLALKDFKGADSKTSLLHYVIREIIQKEGARAARVINEESGSSPATPSSASSTPSGLTPTAALYAGQSSPKGSKPQELTSKHLGIQVVMGLSTELSNVKRAAGLDLDALVVSMHKLSTGLKASKASLGLGEDDVLDENMGLSDDAFNDSMVSFLRRAEGDVKRVQEDLNIVLEAVKGINIYFYGEVNVIWERAVFGHWGYPEDKQQAKGRRRHGSFVMYIGHNCR</sequence>
<feature type="compositionally biased region" description="Pro residues" evidence="3">
    <location>
        <begin position="545"/>
        <end position="637"/>
    </location>
</feature>
<feature type="region of interest" description="Disordered" evidence="3">
    <location>
        <begin position="913"/>
        <end position="953"/>
    </location>
</feature>
<feature type="domain" description="FH2" evidence="5">
    <location>
        <begin position="653"/>
        <end position="1101"/>
    </location>
</feature>
<evidence type="ECO:0000259" key="5">
    <source>
        <dbReference type="PROSITE" id="PS51444"/>
    </source>
</evidence>
<feature type="compositionally biased region" description="Low complexity" evidence="3">
    <location>
        <begin position="490"/>
        <end position="518"/>
    </location>
</feature>
<gene>
    <name evidence="6" type="ORF">R1sor_000508</name>
</gene>
<feature type="compositionally biased region" description="Polar residues" evidence="3">
    <location>
        <begin position="447"/>
        <end position="470"/>
    </location>
</feature>
<evidence type="ECO:0000256" key="3">
    <source>
        <dbReference type="SAM" id="MobiDB-lite"/>
    </source>
</evidence>
<feature type="region of interest" description="Disordered" evidence="3">
    <location>
        <begin position="264"/>
        <end position="308"/>
    </location>
</feature>
<reference evidence="6 7" key="1">
    <citation type="submission" date="2024-09" db="EMBL/GenBank/DDBJ databases">
        <title>Chromosome-scale assembly of Riccia sorocarpa.</title>
        <authorList>
            <person name="Paukszto L."/>
        </authorList>
    </citation>
    <scope>NUCLEOTIDE SEQUENCE [LARGE SCALE GENOMIC DNA]</scope>
    <source>
        <strain evidence="6">LP-2024</strain>
        <tissue evidence="6">Aerial parts of the thallus</tissue>
    </source>
</reference>
<feature type="compositionally biased region" description="Pro residues" evidence="3">
    <location>
        <begin position="274"/>
        <end position="288"/>
    </location>
</feature>
<dbReference type="SMART" id="SM00498">
    <property type="entry name" value="FH2"/>
    <property type="match status" value="1"/>
</dbReference>
<dbReference type="InterPro" id="IPR027643">
    <property type="entry name" value="Formin-like_plant"/>
</dbReference>
<proteinExistence type="inferred from homology"/>
<accession>A0ABD3GV92</accession>
<dbReference type="PANTHER" id="PTHR23213:SF368">
    <property type="entry name" value="HISTONE H3-K79 METHYLTRANSFERASE"/>
    <property type="match status" value="1"/>
</dbReference>